<proteinExistence type="predicted"/>
<protein>
    <submittedName>
        <fullName evidence="1">Uncharacterized protein</fullName>
    </submittedName>
</protein>
<evidence type="ECO:0000313" key="2">
    <source>
        <dbReference type="Proteomes" id="UP000309673"/>
    </source>
</evidence>
<name>A0A4U0FAV9_9BACL</name>
<gene>
    <name evidence="1" type="ORF">E5161_12115</name>
</gene>
<sequence>MSVDRMSLQVECTYFFEENPYAIETLHSLSTRLGRSIDHLEPILDQLVALTILSKIGEGNESIYRYNQPMITSEKLGEQWKGA</sequence>
<keyword evidence="2" id="KW-1185">Reference proteome</keyword>
<dbReference type="AlphaFoldDB" id="A0A4U0FAV9"/>
<dbReference type="EMBL" id="SUPK01000005">
    <property type="protein sequence ID" value="TJY41936.1"/>
    <property type="molecule type" value="Genomic_DNA"/>
</dbReference>
<dbReference type="RefSeq" id="WP_136778070.1">
    <property type="nucleotide sequence ID" value="NZ_SUPK01000005.1"/>
</dbReference>
<dbReference type="OrthoDB" id="2390233at2"/>
<dbReference type="Proteomes" id="UP000309673">
    <property type="component" value="Unassembled WGS sequence"/>
</dbReference>
<organism evidence="1 2">
    <name type="scientific">Cohnella pontilimi</name>
    <dbReference type="NCBI Taxonomy" id="2564100"/>
    <lineage>
        <taxon>Bacteria</taxon>
        <taxon>Bacillati</taxon>
        <taxon>Bacillota</taxon>
        <taxon>Bacilli</taxon>
        <taxon>Bacillales</taxon>
        <taxon>Paenibacillaceae</taxon>
        <taxon>Cohnella</taxon>
    </lineage>
</organism>
<reference evidence="1 2" key="1">
    <citation type="submission" date="2019-04" db="EMBL/GenBank/DDBJ databases">
        <title>Cohnella sp. nov., isolated from soil.</title>
        <authorList>
            <person name="Kim W."/>
        </authorList>
    </citation>
    <scope>NUCLEOTIDE SEQUENCE [LARGE SCALE GENOMIC DNA]</scope>
    <source>
        <strain evidence="1 2">CAU 1483</strain>
    </source>
</reference>
<accession>A0A4U0FAV9</accession>
<comment type="caution">
    <text evidence="1">The sequence shown here is derived from an EMBL/GenBank/DDBJ whole genome shotgun (WGS) entry which is preliminary data.</text>
</comment>
<evidence type="ECO:0000313" key="1">
    <source>
        <dbReference type="EMBL" id="TJY41936.1"/>
    </source>
</evidence>